<dbReference type="EMBL" id="LDAU01000120">
    <property type="protein sequence ID" value="KRX04177.1"/>
    <property type="molecule type" value="Genomic_DNA"/>
</dbReference>
<comment type="caution">
    <text evidence="10">The sequence shown here is derived from an EMBL/GenBank/DDBJ whole genome shotgun (WGS) entry which is preliminary data.</text>
</comment>
<feature type="compositionally biased region" description="Polar residues" evidence="9">
    <location>
        <begin position="1370"/>
        <end position="1382"/>
    </location>
</feature>
<dbReference type="GO" id="GO:0020037">
    <property type="term" value="F:heme binding"/>
    <property type="evidence" value="ECO:0007669"/>
    <property type="project" value="InterPro"/>
</dbReference>
<protein>
    <submittedName>
        <fullName evidence="10">Globin-like protein</fullName>
    </submittedName>
</protein>
<evidence type="ECO:0000256" key="6">
    <source>
        <dbReference type="ARBA" id="ARBA00023004"/>
    </source>
</evidence>
<keyword evidence="6" id="KW-0408">Iron</keyword>
<evidence type="ECO:0000256" key="1">
    <source>
        <dbReference type="ARBA" id="ARBA00001971"/>
    </source>
</evidence>
<dbReference type="Proteomes" id="UP000054937">
    <property type="component" value="Unassembled WGS sequence"/>
</dbReference>
<dbReference type="InParanoid" id="A0A0V0QPT3"/>
<feature type="region of interest" description="Disordered" evidence="9">
    <location>
        <begin position="1"/>
        <end position="22"/>
    </location>
</feature>
<feature type="coiled-coil region" evidence="8">
    <location>
        <begin position="263"/>
        <end position="318"/>
    </location>
</feature>
<dbReference type="OrthoDB" id="2155372at2759"/>
<name>A0A0V0QPT3_PSEPJ</name>
<evidence type="ECO:0000256" key="9">
    <source>
        <dbReference type="SAM" id="MobiDB-lite"/>
    </source>
</evidence>
<evidence type="ECO:0000256" key="3">
    <source>
        <dbReference type="ARBA" id="ARBA00022448"/>
    </source>
</evidence>
<feature type="compositionally biased region" description="Low complexity" evidence="9">
    <location>
        <begin position="216"/>
        <end position="237"/>
    </location>
</feature>
<keyword evidence="8" id="KW-0175">Coiled coil</keyword>
<keyword evidence="3" id="KW-0813">Transport</keyword>
<dbReference type="OMA" id="IGDIWNS"/>
<feature type="region of interest" description="Disordered" evidence="9">
    <location>
        <begin position="55"/>
        <end position="75"/>
    </location>
</feature>
<dbReference type="Gene3D" id="1.10.490.10">
    <property type="entry name" value="Globins"/>
    <property type="match status" value="12"/>
</dbReference>
<evidence type="ECO:0000313" key="11">
    <source>
        <dbReference type="Proteomes" id="UP000054937"/>
    </source>
</evidence>
<evidence type="ECO:0000256" key="4">
    <source>
        <dbReference type="ARBA" id="ARBA00022617"/>
    </source>
</evidence>
<feature type="compositionally biased region" description="Low complexity" evidence="9">
    <location>
        <begin position="61"/>
        <end position="75"/>
    </location>
</feature>
<dbReference type="SUPFAM" id="SSF46458">
    <property type="entry name" value="Globin-like"/>
    <property type="match status" value="12"/>
</dbReference>
<evidence type="ECO:0000256" key="2">
    <source>
        <dbReference type="ARBA" id="ARBA00009660"/>
    </source>
</evidence>
<accession>A0A0V0QPT3</accession>
<sequence length="1870" mass="217403">MEDNSQVNKHHHKTKLSKGQYFSKNNNLQSTHQEQYQQKNLEKNNYLTGINNSQIRSTSYQPSNNQEYQQQQQQNFNGKKNQFLISTQYKTATNSRNVSYNNSAMNSNQQSTSKLNNIDISLNKNDLENTSSNKNEKSGKKPVINVQSIQAKYFETNKKSSNFQDNGPSPISKIDFVQEQIQNKQQEDSQKQQNYTNYQSNYINYQPQTGLNYQYQHNKQNNNNNYNNSQQYQSGNQHTINKLDSGYKDNQHNDLARQFNEYKNKTNLMKNDYENKIKELQILVKDLQLSVKQGQEIQKQLQKDNEKLRNQNSLLEQSQYQSQKQIQKYQNIEQIHQSNLKIHENSYYNRIGKTTLDKIIDNFYDTVMIDSELGPFFKNVNTKNLRKSQKCFFGLILGGPENYDGKDMFTAHKHLGITIQQFEQMGNLLVKAFNDYNIDHDIVQEIKLQWNKQKPFIISQNVSLFEQLGGETIVNQIVDRFYDLLLVEPKVKHFFKHTDIVNLRKQQKCFLTQVFGGPQIYKGRDMFSIHQQFNITDQDFDIVGGVLIHVLKEYKIEQYLLQEITEIWESQRNYIVALNNASQEKTILEQIGGQKNLDIAVDMFYDRLLKDQKISHYFKNTNMIHQRQQQKDFLLGALGGPQKYNGMDMYTAHKNLNINKKDFDYTGLIFLNVLKDLGIKQDLINQIGDIWNSLLDQVVQENQQKQSDRQQNLYKQNEESQKTLYERIGGQDAVNTAVDIFYQKLLKDPQLSKYFKNTNMQQQVKQQKHFLTQVFGGPSVYQGRNMYDAHKNLGIFSTDFDNTGKILINTLKELNVQQKEVQEVEGLWNSLKDEIVVKKQTIFERLGGQESINIAVDKFYDNLLINPQLSKYFKNTDMARQRKQQKCFLTEVFGGPQKYNGMNMYDAHKFLNISKNDFDQTGLVLLNVLKDLGVQADLIQEIGDIWNSLEDQIVIQKTQEKQQSQVQNYKQIPLIDRIGGQDALNIAVDLFYDNLLQDQQVSKYFKNTDMEKQRKQQKHFLTQVFGGPQLYNGLSMYEAHKNLGINSKDFQKTGEILINALKSLKVGKTEVDEIQALWNSLENDVVFENKSNISQQTLFQRIGGQDAINAATDIFYDRLLVDPVLSKYFKNTDMNLQRYQQKCFLGQVFGGPQNYQGRDMYSAHKNLGINGDDFNRTGQLLLSVLKELGVSQDIVNEVQAIWDSQYDDIVTINSKSANKISKKFASNSVNKNVQNQQPQTLYEKLGGKAAIELAVDQFYDILINDSKISHYFKNTNMQVQRIQQKCFLTEAFGGPSEYKGRDMFTAHKYLNINNQDFTYTGQLLLDVLKNLNVAQNLIQEVGEIWESLRVQIVQNNQSNQQQENGLNNQKSEQNRYQPSSELKNSNTIYDRIGGKNKLDQITNLLFNRVQKEEKIGGFFKTIDLERQKKQLSDFLSSIFGGSEKYHGRDIKTAHQYLNINDDQFNCFGGLLIGVLHELQINQEDIGQITKFWESMRQNVVKSQDLQHNDEYQKPKEPLITRIGGQNQLYQAVDTFYDKVLQDTRVNFFFKNTDMGHLRQQQKYFFELVMGGQNKYNGKNMLEAHQNLGINDYHFDVVVDILLKTLIEFGVAKDEIKEINQILENVRSDISQVPNDSQTLYQKIGKTSAIEIAINKFFLKINVDKTFKNYFNEEQISQIKQSLKEYIVALSGGSIEIDIFQIYKTFAGVNLNLEQFTELGNIFFLVFADFGIGAELENQIKDLWQNLSQLMLEEYPSLIQRVGQQRLDGAIDIFYDRCQVHPQLYQFFSNFDTSYLRQHQKDYMTQLFGGPNNFKGRSVNEAHQNIYITPQDFKIMGDIYIQTLKDLGVEQLDLQEILVVFNSLKNEVGVI</sequence>
<evidence type="ECO:0000256" key="7">
    <source>
        <dbReference type="ARBA" id="ARBA00034496"/>
    </source>
</evidence>
<comment type="cofactor">
    <cofactor evidence="1">
        <name>heme</name>
        <dbReference type="ChEBI" id="CHEBI:30413"/>
    </cofactor>
</comment>
<dbReference type="CDD" id="cd00454">
    <property type="entry name" value="TrHb1_N"/>
    <property type="match status" value="11"/>
</dbReference>
<dbReference type="Pfam" id="PF01152">
    <property type="entry name" value="Bac_globin"/>
    <property type="match status" value="11"/>
</dbReference>
<dbReference type="InterPro" id="IPR044203">
    <property type="entry name" value="GlbO/GLB3-like"/>
</dbReference>
<dbReference type="PANTHER" id="PTHR47366">
    <property type="entry name" value="TWO-ON-TWO HEMOGLOBIN-3"/>
    <property type="match status" value="1"/>
</dbReference>
<dbReference type="GO" id="GO:0005344">
    <property type="term" value="F:oxygen carrier activity"/>
    <property type="evidence" value="ECO:0007669"/>
    <property type="project" value="InterPro"/>
</dbReference>
<dbReference type="InterPro" id="IPR009050">
    <property type="entry name" value="Globin-like_sf"/>
</dbReference>
<dbReference type="PROSITE" id="PS01213">
    <property type="entry name" value="GLOBIN_FAM_2"/>
    <property type="match status" value="5"/>
</dbReference>
<keyword evidence="4" id="KW-0349">Heme</keyword>
<organism evidence="10 11">
    <name type="scientific">Pseudocohnilembus persalinus</name>
    <name type="common">Ciliate</name>
    <dbReference type="NCBI Taxonomy" id="266149"/>
    <lineage>
        <taxon>Eukaryota</taxon>
        <taxon>Sar</taxon>
        <taxon>Alveolata</taxon>
        <taxon>Ciliophora</taxon>
        <taxon>Intramacronucleata</taxon>
        <taxon>Oligohymenophorea</taxon>
        <taxon>Scuticociliatia</taxon>
        <taxon>Philasterida</taxon>
        <taxon>Pseudocohnilembidae</taxon>
        <taxon>Pseudocohnilembus</taxon>
    </lineage>
</organism>
<feature type="region of interest" description="Disordered" evidence="9">
    <location>
        <begin position="1359"/>
        <end position="1382"/>
    </location>
</feature>
<comment type="similarity">
    <text evidence="2">Belongs to the truncated hemoglobin family. Group I subfamily.</text>
</comment>
<feature type="compositionally biased region" description="Low complexity" evidence="9">
    <location>
        <begin position="1359"/>
        <end position="1369"/>
    </location>
</feature>
<dbReference type="GO" id="GO:0019825">
    <property type="term" value="F:oxygen binding"/>
    <property type="evidence" value="ECO:0007669"/>
    <property type="project" value="InterPro"/>
</dbReference>
<keyword evidence="11" id="KW-1185">Reference proteome</keyword>
<dbReference type="InterPro" id="IPR001486">
    <property type="entry name" value="Hemoglobin_trunc"/>
</dbReference>
<evidence type="ECO:0000256" key="5">
    <source>
        <dbReference type="ARBA" id="ARBA00022723"/>
    </source>
</evidence>
<feature type="region of interest" description="Disordered" evidence="9">
    <location>
        <begin position="216"/>
        <end position="243"/>
    </location>
</feature>
<evidence type="ECO:0000256" key="8">
    <source>
        <dbReference type="SAM" id="Coils"/>
    </source>
</evidence>
<dbReference type="GO" id="GO:0046872">
    <property type="term" value="F:metal ion binding"/>
    <property type="evidence" value="ECO:0007669"/>
    <property type="project" value="UniProtKB-KW"/>
</dbReference>
<evidence type="ECO:0000313" key="10">
    <source>
        <dbReference type="EMBL" id="KRX04177.1"/>
    </source>
</evidence>
<dbReference type="InterPro" id="IPR012292">
    <property type="entry name" value="Globin/Proto"/>
</dbReference>
<dbReference type="InterPro" id="IPR019795">
    <property type="entry name" value="Globin_bac-like_CS"/>
</dbReference>
<proteinExistence type="inferred from homology"/>
<comment type="similarity">
    <text evidence="7">Belongs to the truncated hemoglobin family. Group II subfamily.</text>
</comment>
<dbReference type="PANTHER" id="PTHR47366:SF2">
    <property type="entry name" value="CHROMOSOME UNDETERMINED SCAFFOLD_37, WHOLE GENOME SHOTGUN SEQUENCE"/>
    <property type="match status" value="1"/>
</dbReference>
<keyword evidence="5" id="KW-0479">Metal-binding</keyword>
<reference evidence="10 11" key="1">
    <citation type="journal article" date="2015" name="Sci. Rep.">
        <title>Genome of the facultative scuticociliatosis pathogen Pseudocohnilembus persalinus provides insight into its virulence through horizontal gene transfer.</title>
        <authorList>
            <person name="Xiong J."/>
            <person name="Wang G."/>
            <person name="Cheng J."/>
            <person name="Tian M."/>
            <person name="Pan X."/>
            <person name="Warren A."/>
            <person name="Jiang C."/>
            <person name="Yuan D."/>
            <person name="Miao W."/>
        </authorList>
    </citation>
    <scope>NUCLEOTIDE SEQUENCE [LARGE SCALE GENOMIC DNA]</scope>
    <source>
        <strain evidence="10">36N120E</strain>
    </source>
</reference>
<gene>
    <name evidence="10" type="ORF">PPERSA_11301</name>
</gene>